<proteinExistence type="predicted"/>
<dbReference type="PANTHER" id="PTHR43084">
    <property type="entry name" value="PERSULFIDE DIOXYGENASE ETHE1"/>
    <property type="match status" value="1"/>
</dbReference>
<dbReference type="GeneTree" id="ENSGT00940000159046"/>
<protein>
    <submittedName>
        <fullName evidence="3">ETHE1 persulfide dioxygenase</fullName>
    </submittedName>
</protein>
<evidence type="ECO:0000256" key="1">
    <source>
        <dbReference type="SAM" id="Phobius"/>
    </source>
</evidence>
<evidence type="ECO:0000313" key="3">
    <source>
        <dbReference type="Ensembl" id="ENSCJPP00005001605.1"/>
    </source>
</evidence>
<feature type="transmembrane region" description="Helical" evidence="1">
    <location>
        <begin position="140"/>
        <end position="164"/>
    </location>
</feature>
<evidence type="ECO:0000259" key="2">
    <source>
        <dbReference type="Pfam" id="PF00753"/>
    </source>
</evidence>
<dbReference type="GO" id="GO:0006749">
    <property type="term" value="P:glutathione metabolic process"/>
    <property type="evidence" value="ECO:0007669"/>
    <property type="project" value="TreeGrafter"/>
</dbReference>
<gene>
    <name evidence="3" type="primary">ETHE1</name>
</gene>
<evidence type="ECO:0000313" key="4">
    <source>
        <dbReference type="Proteomes" id="UP000694412"/>
    </source>
</evidence>
<organism evidence="3 4">
    <name type="scientific">Coturnix japonica</name>
    <name type="common">Japanese quail</name>
    <name type="synonym">Coturnix coturnix japonica</name>
    <dbReference type="NCBI Taxonomy" id="93934"/>
    <lineage>
        <taxon>Eukaryota</taxon>
        <taxon>Metazoa</taxon>
        <taxon>Chordata</taxon>
        <taxon>Craniata</taxon>
        <taxon>Vertebrata</taxon>
        <taxon>Euteleostomi</taxon>
        <taxon>Archelosauria</taxon>
        <taxon>Archosauria</taxon>
        <taxon>Dinosauria</taxon>
        <taxon>Saurischia</taxon>
        <taxon>Theropoda</taxon>
        <taxon>Coelurosauria</taxon>
        <taxon>Aves</taxon>
        <taxon>Neognathae</taxon>
        <taxon>Galloanserae</taxon>
        <taxon>Galliformes</taxon>
        <taxon>Phasianidae</taxon>
        <taxon>Perdicinae</taxon>
        <taxon>Coturnix</taxon>
    </lineage>
</organism>
<accession>A0A8C2SP05</accession>
<feature type="transmembrane region" description="Helical" evidence="1">
    <location>
        <begin position="211"/>
        <end position="232"/>
    </location>
</feature>
<sequence length="255" mass="27895">MLLRRGPALLRSFTSGSRRLLFRQLFEPRSCTYTYVLADEATRDAVIIDPVLETVPRDRKLVEELGLKLRYVVNTHCHADHVTGSGALRSLFPGCRSVISGQSGARADLHVNGGDSVGFGAFVSGYGGSLWVSMGRYGSLWVPMGLYGSLWVSMGLYGSLWVPMGRYGSLWVAMGSLWVSMGPYGSLWGLYGSLWVPIGLYVSLWVSMGQLWGVYGSLCVSIGLYVSLWVSMGPYGVPMGRYESLWVSMGPYGVS</sequence>
<dbReference type="AlphaFoldDB" id="A0A8C2SP05"/>
<dbReference type="GO" id="GO:0050313">
    <property type="term" value="F:sulfur dioxygenase activity"/>
    <property type="evidence" value="ECO:0007669"/>
    <property type="project" value="TreeGrafter"/>
</dbReference>
<dbReference type="Proteomes" id="UP000694412">
    <property type="component" value="Unassembled WGS sequence"/>
</dbReference>
<name>A0A8C2SP05_COTJA</name>
<keyword evidence="1" id="KW-0472">Membrane</keyword>
<dbReference type="InterPro" id="IPR051682">
    <property type="entry name" value="Mito_Persulfide_Diox"/>
</dbReference>
<dbReference type="GO" id="GO:0005739">
    <property type="term" value="C:mitochondrion"/>
    <property type="evidence" value="ECO:0007669"/>
    <property type="project" value="TreeGrafter"/>
</dbReference>
<dbReference type="InterPro" id="IPR001279">
    <property type="entry name" value="Metallo-B-lactamas"/>
</dbReference>
<feature type="domain" description="Metallo-beta-lactamase" evidence="2">
    <location>
        <begin position="34"/>
        <end position="94"/>
    </location>
</feature>
<reference evidence="3" key="2">
    <citation type="submission" date="2025-09" db="UniProtKB">
        <authorList>
            <consortium name="Ensembl"/>
        </authorList>
    </citation>
    <scope>IDENTIFICATION</scope>
</reference>
<dbReference type="Gene3D" id="3.60.15.10">
    <property type="entry name" value="Ribonuclease Z/Hydroxyacylglutathione hydrolase-like"/>
    <property type="match status" value="1"/>
</dbReference>
<keyword evidence="1" id="KW-0812">Transmembrane</keyword>
<keyword evidence="4" id="KW-1185">Reference proteome</keyword>
<keyword evidence="1" id="KW-1133">Transmembrane helix</keyword>
<dbReference type="GO" id="GO:0070813">
    <property type="term" value="P:hydrogen sulfide metabolic process"/>
    <property type="evidence" value="ECO:0007669"/>
    <property type="project" value="TreeGrafter"/>
</dbReference>
<dbReference type="Ensembl" id="ENSCJPT00005002701.1">
    <property type="protein sequence ID" value="ENSCJPP00005001605.1"/>
    <property type="gene ID" value="ENSCJPG00005001646.1"/>
</dbReference>
<reference evidence="3" key="1">
    <citation type="submission" date="2025-08" db="UniProtKB">
        <authorList>
            <consortium name="Ensembl"/>
        </authorList>
    </citation>
    <scope>IDENTIFICATION</scope>
</reference>
<dbReference type="InterPro" id="IPR036866">
    <property type="entry name" value="RibonucZ/Hydroxyglut_hydro"/>
</dbReference>
<dbReference type="SUPFAM" id="SSF56281">
    <property type="entry name" value="Metallo-hydrolase/oxidoreductase"/>
    <property type="match status" value="1"/>
</dbReference>
<dbReference type="Pfam" id="PF00753">
    <property type="entry name" value="Lactamase_B"/>
    <property type="match status" value="1"/>
</dbReference>
<dbReference type="PANTHER" id="PTHR43084:SF1">
    <property type="entry name" value="PERSULFIDE DIOXYGENASE ETHE1, MITOCHONDRIAL"/>
    <property type="match status" value="1"/>
</dbReference>